<dbReference type="Pfam" id="PF07876">
    <property type="entry name" value="Dabb"/>
    <property type="match status" value="1"/>
</dbReference>
<sequence>MPKVRRITLFKIPNEQDQQKLLGMYKEMKAKALKNGKPYILSAEAGTTQQDQRAAGFNIAATTLFASDEDFEYYDSECKAHTELKTFARSVNEGMCMVRIEVD</sequence>
<organism evidence="2 3">
    <name type="scientific">Paraphoma chrysanthemicola</name>
    <dbReference type="NCBI Taxonomy" id="798071"/>
    <lineage>
        <taxon>Eukaryota</taxon>
        <taxon>Fungi</taxon>
        <taxon>Dikarya</taxon>
        <taxon>Ascomycota</taxon>
        <taxon>Pezizomycotina</taxon>
        <taxon>Dothideomycetes</taxon>
        <taxon>Pleosporomycetidae</taxon>
        <taxon>Pleosporales</taxon>
        <taxon>Pleosporineae</taxon>
        <taxon>Phaeosphaeriaceae</taxon>
        <taxon>Paraphoma</taxon>
    </lineage>
</organism>
<dbReference type="AlphaFoldDB" id="A0A8K0RAT3"/>
<protein>
    <recommendedName>
        <fullName evidence="1">Stress-response A/B barrel domain-containing protein</fullName>
    </recommendedName>
</protein>
<dbReference type="Proteomes" id="UP000813461">
    <property type="component" value="Unassembled WGS sequence"/>
</dbReference>
<dbReference type="OrthoDB" id="3830014at2759"/>
<keyword evidence="3" id="KW-1185">Reference proteome</keyword>
<dbReference type="EMBL" id="JAGMVJ010000005">
    <property type="protein sequence ID" value="KAH7090813.1"/>
    <property type="molecule type" value="Genomic_DNA"/>
</dbReference>
<proteinExistence type="predicted"/>
<feature type="domain" description="Stress-response A/B barrel" evidence="1">
    <location>
        <begin position="4"/>
        <end position="100"/>
    </location>
</feature>
<gene>
    <name evidence="2" type="ORF">FB567DRAFT_300433</name>
</gene>
<name>A0A8K0RAT3_9PLEO</name>
<evidence type="ECO:0000313" key="2">
    <source>
        <dbReference type="EMBL" id="KAH7090813.1"/>
    </source>
</evidence>
<dbReference type="PROSITE" id="PS51502">
    <property type="entry name" value="S_R_A_B_BARREL"/>
    <property type="match status" value="1"/>
</dbReference>
<dbReference type="SMART" id="SM00886">
    <property type="entry name" value="Dabb"/>
    <property type="match status" value="1"/>
</dbReference>
<dbReference type="SUPFAM" id="SSF54909">
    <property type="entry name" value="Dimeric alpha+beta barrel"/>
    <property type="match status" value="1"/>
</dbReference>
<evidence type="ECO:0000259" key="1">
    <source>
        <dbReference type="PROSITE" id="PS51502"/>
    </source>
</evidence>
<accession>A0A8K0RAT3</accession>
<comment type="caution">
    <text evidence="2">The sequence shown here is derived from an EMBL/GenBank/DDBJ whole genome shotgun (WGS) entry which is preliminary data.</text>
</comment>
<reference evidence="2" key="1">
    <citation type="journal article" date="2021" name="Nat. Commun.">
        <title>Genetic determinants of endophytism in the Arabidopsis root mycobiome.</title>
        <authorList>
            <person name="Mesny F."/>
            <person name="Miyauchi S."/>
            <person name="Thiergart T."/>
            <person name="Pickel B."/>
            <person name="Atanasova L."/>
            <person name="Karlsson M."/>
            <person name="Huettel B."/>
            <person name="Barry K.W."/>
            <person name="Haridas S."/>
            <person name="Chen C."/>
            <person name="Bauer D."/>
            <person name="Andreopoulos W."/>
            <person name="Pangilinan J."/>
            <person name="LaButti K."/>
            <person name="Riley R."/>
            <person name="Lipzen A."/>
            <person name="Clum A."/>
            <person name="Drula E."/>
            <person name="Henrissat B."/>
            <person name="Kohler A."/>
            <person name="Grigoriev I.V."/>
            <person name="Martin F.M."/>
            <person name="Hacquard S."/>
        </authorList>
    </citation>
    <scope>NUCLEOTIDE SEQUENCE</scope>
    <source>
        <strain evidence="2">MPI-SDFR-AT-0120</strain>
    </source>
</reference>
<dbReference type="InterPro" id="IPR011008">
    <property type="entry name" value="Dimeric_a/b-barrel"/>
</dbReference>
<evidence type="ECO:0000313" key="3">
    <source>
        <dbReference type="Proteomes" id="UP000813461"/>
    </source>
</evidence>
<dbReference type="Gene3D" id="3.30.70.100">
    <property type="match status" value="1"/>
</dbReference>
<dbReference type="InterPro" id="IPR013097">
    <property type="entry name" value="Dabb"/>
</dbReference>